<name>A0A1I0VB90_9RHOB</name>
<evidence type="ECO:0000256" key="3">
    <source>
        <dbReference type="ARBA" id="ARBA00022692"/>
    </source>
</evidence>
<keyword evidence="8" id="KW-1185">Reference proteome</keyword>
<evidence type="ECO:0000313" key="8">
    <source>
        <dbReference type="Proteomes" id="UP000198796"/>
    </source>
</evidence>
<dbReference type="Proteomes" id="UP000198796">
    <property type="component" value="Unassembled WGS sequence"/>
</dbReference>
<dbReference type="GO" id="GO:0015920">
    <property type="term" value="P:lipopolysaccharide transport"/>
    <property type="evidence" value="ECO:0007669"/>
    <property type="project" value="TreeGrafter"/>
</dbReference>
<accession>A0A1I0VB90</accession>
<dbReference type="GO" id="GO:0055085">
    <property type="term" value="P:transmembrane transport"/>
    <property type="evidence" value="ECO:0007669"/>
    <property type="project" value="InterPro"/>
</dbReference>
<organism evidence="7 8">
    <name type="scientific">Poseidonocella pacifica</name>
    <dbReference type="NCBI Taxonomy" id="871651"/>
    <lineage>
        <taxon>Bacteria</taxon>
        <taxon>Pseudomonadati</taxon>
        <taxon>Pseudomonadota</taxon>
        <taxon>Alphaproteobacteria</taxon>
        <taxon>Rhodobacterales</taxon>
        <taxon>Roseobacteraceae</taxon>
        <taxon>Poseidonocella</taxon>
    </lineage>
</organism>
<evidence type="ECO:0000313" key="7">
    <source>
        <dbReference type="EMBL" id="SFA73317.1"/>
    </source>
</evidence>
<proteinExistence type="predicted"/>
<dbReference type="STRING" id="871651.SAMN05421688_0458"/>
<dbReference type="EMBL" id="FOJU01000001">
    <property type="protein sequence ID" value="SFA73317.1"/>
    <property type="molecule type" value="Genomic_DNA"/>
</dbReference>
<dbReference type="OrthoDB" id="9798468at2"/>
<feature type="transmembrane region" description="Helical" evidence="6">
    <location>
        <begin position="338"/>
        <end position="360"/>
    </location>
</feature>
<dbReference type="GO" id="GO:0043190">
    <property type="term" value="C:ATP-binding cassette (ABC) transporter complex"/>
    <property type="evidence" value="ECO:0007669"/>
    <property type="project" value="InterPro"/>
</dbReference>
<feature type="transmembrane region" description="Helical" evidence="6">
    <location>
        <begin position="63"/>
        <end position="83"/>
    </location>
</feature>
<dbReference type="InterPro" id="IPR030923">
    <property type="entry name" value="LptG"/>
</dbReference>
<gene>
    <name evidence="7" type="ORF">SAMN05421688_0458</name>
</gene>
<feature type="transmembrane region" description="Helical" evidence="6">
    <location>
        <begin position="308"/>
        <end position="326"/>
    </location>
</feature>
<keyword evidence="4 6" id="KW-1133">Transmembrane helix</keyword>
<evidence type="ECO:0000256" key="2">
    <source>
        <dbReference type="ARBA" id="ARBA00022475"/>
    </source>
</evidence>
<dbReference type="NCBIfam" id="TIGR04408">
    <property type="entry name" value="LptG_lptG"/>
    <property type="match status" value="1"/>
</dbReference>
<evidence type="ECO:0000256" key="4">
    <source>
        <dbReference type="ARBA" id="ARBA00022989"/>
    </source>
</evidence>
<dbReference type="PANTHER" id="PTHR33529">
    <property type="entry name" value="SLR0882 PROTEIN-RELATED"/>
    <property type="match status" value="1"/>
</dbReference>
<dbReference type="PANTHER" id="PTHR33529:SF2">
    <property type="entry name" value="LIPOPOLYSACCHARIDE EXPORT SYSTEM PERMEASE PROTEIN LPTG"/>
    <property type="match status" value="1"/>
</dbReference>
<feature type="transmembrane region" description="Helical" evidence="6">
    <location>
        <begin position="12"/>
        <end position="32"/>
    </location>
</feature>
<feature type="transmembrane region" description="Helical" evidence="6">
    <location>
        <begin position="95"/>
        <end position="117"/>
    </location>
</feature>
<sequence>MILHRYFARKFLMIFLATFAVFAAFLFLLDLVEQIRRFDSDTVGLAEAAQLTALQTPETLYEFLPLMMILAALALFLGLARTSELVVARAAGRSALRALLAPFVAALLIGIVAVSVVNPIVAATSKRYDALALRYKSGVESIFSISREGLWLRQGSEQGQTVIRASSANGDGSELYGVSFLSFAPSGTPIRRVEAERAVLAEGAWILTNAKAWPLAEGLNPEASSQQHETLRIASSLTKERIAASVGTPSAIPIWDLPIYIAQLEASGFSARRHVTWFQTELARPLFLASMVLIAAAFTMRPARFGRTGLMVLIAVLLAFALYFVRNFAQILGENGQIPVILAAWAPPAVGILFALGLILHMEDG</sequence>
<evidence type="ECO:0000256" key="5">
    <source>
        <dbReference type="ARBA" id="ARBA00023136"/>
    </source>
</evidence>
<evidence type="ECO:0000256" key="1">
    <source>
        <dbReference type="ARBA" id="ARBA00004651"/>
    </source>
</evidence>
<reference evidence="7 8" key="1">
    <citation type="submission" date="2016-10" db="EMBL/GenBank/DDBJ databases">
        <authorList>
            <person name="de Groot N.N."/>
        </authorList>
    </citation>
    <scope>NUCLEOTIDE SEQUENCE [LARGE SCALE GENOMIC DNA]</scope>
    <source>
        <strain evidence="7 8">DSM 29316</strain>
    </source>
</reference>
<keyword evidence="5 6" id="KW-0472">Membrane</keyword>
<dbReference type="AlphaFoldDB" id="A0A1I0VB90"/>
<evidence type="ECO:0000256" key="6">
    <source>
        <dbReference type="SAM" id="Phobius"/>
    </source>
</evidence>
<protein>
    <submittedName>
        <fullName evidence="7">Lipopolysaccharide export system permease protein</fullName>
    </submittedName>
</protein>
<dbReference type="InterPro" id="IPR005495">
    <property type="entry name" value="LptG/LptF_permease"/>
</dbReference>
<keyword evidence="2" id="KW-1003">Cell membrane</keyword>
<dbReference type="RefSeq" id="WP_092060183.1">
    <property type="nucleotide sequence ID" value="NZ_FOJU01000001.1"/>
</dbReference>
<dbReference type="Pfam" id="PF03739">
    <property type="entry name" value="LptF_LptG"/>
    <property type="match status" value="1"/>
</dbReference>
<comment type="subcellular location">
    <subcellularLocation>
        <location evidence="1">Cell membrane</location>
        <topology evidence="1">Multi-pass membrane protein</topology>
    </subcellularLocation>
</comment>
<keyword evidence="3 6" id="KW-0812">Transmembrane</keyword>